<keyword evidence="3" id="KW-0146">Chitin degradation</keyword>
<name>A0A9P7GHY1_9AGAR</name>
<dbReference type="GO" id="GO:0000272">
    <property type="term" value="P:polysaccharide catabolic process"/>
    <property type="evidence" value="ECO:0007669"/>
    <property type="project" value="UniProtKB-KW"/>
</dbReference>
<dbReference type="PROSITE" id="PS51910">
    <property type="entry name" value="GH18_2"/>
    <property type="match status" value="1"/>
</dbReference>
<comment type="caution">
    <text evidence="9">The sequence shown here is derived from an EMBL/GenBank/DDBJ whole genome shotgun (WGS) entry which is preliminary data.</text>
</comment>
<keyword evidence="6" id="KW-0624">Polysaccharide degradation</keyword>
<keyword evidence="2" id="KW-0378">Hydrolase</keyword>
<gene>
    <name evidence="9" type="ORF">H0H81_002855</name>
</gene>
<comment type="catalytic activity">
    <reaction evidence="1">
        <text>Random endo-hydrolysis of N-acetyl-beta-D-glucosaminide (1-&gt;4)-beta-linkages in chitin and chitodextrins.</text>
        <dbReference type="EC" id="3.2.1.14"/>
    </reaction>
</comment>
<dbReference type="InterPro" id="IPR001223">
    <property type="entry name" value="Glyco_hydro18_cat"/>
</dbReference>
<evidence type="ECO:0000313" key="9">
    <source>
        <dbReference type="EMBL" id="KAG5649610.1"/>
    </source>
</evidence>
<dbReference type="CDD" id="cd00598">
    <property type="entry name" value="GH18_chitinase-like"/>
    <property type="match status" value="1"/>
</dbReference>
<dbReference type="EMBL" id="JABCKI010000837">
    <property type="protein sequence ID" value="KAG5649610.1"/>
    <property type="molecule type" value="Genomic_DNA"/>
</dbReference>
<dbReference type="OrthoDB" id="3012298at2759"/>
<evidence type="ECO:0000256" key="3">
    <source>
        <dbReference type="ARBA" id="ARBA00023024"/>
    </source>
</evidence>
<evidence type="ECO:0000259" key="8">
    <source>
        <dbReference type="PROSITE" id="PS51910"/>
    </source>
</evidence>
<sequence length="179" mass="19686">MGFNVVALSFLLTQGAFDQAQAWTQSSSSQRASVKSKYAAAGIELIVSAFGSTDTPTTNGIDPVAVADTMAAWVKQYDLDGIDVDYEDIGAINAGDGKAEAWLASFTTQLRTHLPQGSYLLTHAPVAPWFSPAYKPGAYRKVHKTVGDLIDWYNIQFYNRKEQIHYLQRPAHCTIQHMA</sequence>
<protein>
    <recommendedName>
        <fullName evidence="8">GH18 domain-containing protein</fullName>
    </recommendedName>
</protein>
<dbReference type="Gene3D" id="3.20.20.80">
    <property type="entry name" value="Glycosidases"/>
    <property type="match status" value="1"/>
</dbReference>
<accession>A0A9P7GHY1</accession>
<evidence type="ECO:0000256" key="2">
    <source>
        <dbReference type="ARBA" id="ARBA00022801"/>
    </source>
</evidence>
<feature type="domain" description="GH18" evidence="8">
    <location>
        <begin position="1"/>
        <end position="179"/>
    </location>
</feature>
<evidence type="ECO:0000256" key="4">
    <source>
        <dbReference type="ARBA" id="ARBA00023277"/>
    </source>
</evidence>
<dbReference type="SUPFAM" id="SSF51445">
    <property type="entry name" value="(Trans)glycosidases"/>
    <property type="match status" value="1"/>
</dbReference>
<keyword evidence="10" id="KW-1185">Reference proteome</keyword>
<keyword evidence="5" id="KW-0326">Glycosidase</keyword>
<dbReference type="InterPro" id="IPR001579">
    <property type="entry name" value="Glyco_hydro_18_chit_AS"/>
</dbReference>
<reference evidence="9" key="2">
    <citation type="submission" date="2021-10" db="EMBL/GenBank/DDBJ databases">
        <title>Phylogenomics reveals ancestral predisposition of the termite-cultivated fungus Termitomyces towards a domesticated lifestyle.</title>
        <authorList>
            <person name="Auxier B."/>
            <person name="Grum-Grzhimaylo A."/>
            <person name="Cardenas M.E."/>
            <person name="Lodge J.D."/>
            <person name="Laessoe T."/>
            <person name="Pedersen O."/>
            <person name="Smith M.E."/>
            <person name="Kuyper T.W."/>
            <person name="Franco-Molano E.A."/>
            <person name="Baroni T.J."/>
            <person name="Aanen D.K."/>
        </authorList>
    </citation>
    <scope>NUCLEOTIDE SEQUENCE</scope>
    <source>
        <strain evidence="9">D49</strain>
    </source>
</reference>
<evidence type="ECO:0000313" key="10">
    <source>
        <dbReference type="Proteomes" id="UP000717328"/>
    </source>
</evidence>
<evidence type="ECO:0000256" key="5">
    <source>
        <dbReference type="ARBA" id="ARBA00023295"/>
    </source>
</evidence>
<keyword evidence="7" id="KW-0732">Signal</keyword>
<dbReference type="Proteomes" id="UP000717328">
    <property type="component" value="Unassembled WGS sequence"/>
</dbReference>
<keyword evidence="4" id="KW-0119">Carbohydrate metabolism</keyword>
<evidence type="ECO:0000256" key="1">
    <source>
        <dbReference type="ARBA" id="ARBA00000822"/>
    </source>
</evidence>
<dbReference type="InterPro" id="IPR017853">
    <property type="entry name" value="GH"/>
</dbReference>
<dbReference type="GO" id="GO:0006032">
    <property type="term" value="P:chitin catabolic process"/>
    <property type="evidence" value="ECO:0007669"/>
    <property type="project" value="UniProtKB-KW"/>
</dbReference>
<feature type="signal peptide" evidence="7">
    <location>
        <begin position="1"/>
        <end position="22"/>
    </location>
</feature>
<proteinExistence type="predicted"/>
<evidence type="ECO:0000256" key="6">
    <source>
        <dbReference type="ARBA" id="ARBA00023326"/>
    </source>
</evidence>
<dbReference type="PROSITE" id="PS01095">
    <property type="entry name" value="GH18_1"/>
    <property type="match status" value="1"/>
</dbReference>
<feature type="chain" id="PRO_5040363846" description="GH18 domain-containing protein" evidence="7">
    <location>
        <begin position="23"/>
        <end position="179"/>
    </location>
</feature>
<reference evidence="9" key="1">
    <citation type="submission" date="2021-02" db="EMBL/GenBank/DDBJ databases">
        <authorList>
            <person name="Nieuwenhuis M."/>
            <person name="Van De Peppel L.J.J."/>
        </authorList>
    </citation>
    <scope>NUCLEOTIDE SEQUENCE</scope>
    <source>
        <strain evidence="9">D49</strain>
    </source>
</reference>
<dbReference type="AlphaFoldDB" id="A0A9P7GHY1"/>
<evidence type="ECO:0000256" key="7">
    <source>
        <dbReference type="SAM" id="SignalP"/>
    </source>
</evidence>
<organism evidence="9 10">
    <name type="scientific">Sphagnurus paluster</name>
    <dbReference type="NCBI Taxonomy" id="117069"/>
    <lineage>
        <taxon>Eukaryota</taxon>
        <taxon>Fungi</taxon>
        <taxon>Dikarya</taxon>
        <taxon>Basidiomycota</taxon>
        <taxon>Agaricomycotina</taxon>
        <taxon>Agaricomycetes</taxon>
        <taxon>Agaricomycetidae</taxon>
        <taxon>Agaricales</taxon>
        <taxon>Tricholomatineae</taxon>
        <taxon>Lyophyllaceae</taxon>
        <taxon>Sphagnurus</taxon>
    </lineage>
</organism>
<dbReference type="GO" id="GO:0008843">
    <property type="term" value="F:endochitinase activity"/>
    <property type="evidence" value="ECO:0007669"/>
    <property type="project" value="UniProtKB-EC"/>
</dbReference>